<dbReference type="AlphaFoldDB" id="A0AAV6HVA5"/>
<reference evidence="1 2" key="1">
    <citation type="submission" date="2020-08" db="EMBL/GenBank/DDBJ databases">
        <title>Plant Genome Project.</title>
        <authorList>
            <person name="Zhang R.-G."/>
        </authorList>
    </citation>
    <scope>NUCLEOTIDE SEQUENCE [LARGE SCALE GENOMIC DNA]</scope>
    <source>
        <strain evidence="1">WSP0</strain>
        <tissue evidence="1">Leaf</tissue>
    </source>
</reference>
<protein>
    <submittedName>
        <fullName evidence="1">Uncharacterized protein</fullName>
    </submittedName>
</protein>
<dbReference type="Proteomes" id="UP000823749">
    <property type="component" value="Chromosome 13"/>
</dbReference>
<keyword evidence="2" id="KW-1185">Reference proteome</keyword>
<name>A0AAV6HVA5_9ERIC</name>
<organism evidence="1 2">
    <name type="scientific">Rhododendron griersonianum</name>
    <dbReference type="NCBI Taxonomy" id="479676"/>
    <lineage>
        <taxon>Eukaryota</taxon>
        <taxon>Viridiplantae</taxon>
        <taxon>Streptophyta</taxon>
        <taxon>Embryophyta</taxon>
        <taxon>Tracheophyta</taxon>
        <taxon>Spermatophyta</taxon>
        <taxon>Magnoliopsida</taxon>
        <taxon>eudicotyledons</taxon>
        <taxon>Gunneridae</taxon>
        <taxon>Pentapetalae</taxon>
        <taxon>asterids</taxon>
        <taxon>Ericales</taxon>
        <taxon>Ericaceae</taxon>
        <taxon>Ericoideae</taxon>
        <taxon>Rhodoreae</taxon>
        <taxon>Rhododendron</taxon>
    </lineage>
</organism>
<sequence>MEERFDAMAGTEVVGFNERLEALKVESKPLCLEKSKYKRGHFVEDNESLLILKTHINHGIYIAITLEDVAMVK</sequence>
<gene>
    <name evidence="1" type="ORF">RHGRI_037406</name>
</gene>
<dbReference type="EMBL" id="JACTNZ010000013">
    <property type="protein sequence ID" value="KAG5516657.1"/>
    <property type="molecule type" value="Genomic_DNA"/>
</dbReference>
<evidence type="ECO:0000313" key="1">
    <source>
        <dbReference type="EMBL" id="KAG5516657.1"/>
    </source>
</evidence>
<proteinExistence type="predicted"/>
<evidence type="ECO:0000313" key="2">
    <source>
        <dbReference type="Proteomes" id="UP000823749"/>
    </source>
</evidence>
<accession>A0AAV6HVA5</accession>
<comment type="caution">
    <text evidence="1">The sequence shown here is derived from an EMBL/GenBank/DDBJ whole genome shotgun (WGS) entry which is preliminary data.</text>
</comment>